<dbReference type="Pfam" id="PF02837">
    <property type="entry name" value="Glyco_hydro_2_N"/>
    <property type="match status" value="1"/>
</dbReference>
<dbReference type="Gene3D" id="3.20.20.80">
    <property type="entry name" value="Glycosidases"/>
    <property type="match status" value="1"/>
</dbReference>
<dbReference type="InterPro" id="IPR008979">
    <property type="entry name" value="Galactose-bd-like_sf"/>
</dbReference>
<dbReference type="Pfam" id="PF02836">
    <property type="entry name" value="Glyco_hydro_2_C"/>
    <property type="match status" value="1"/>
</dbReference>
<protein>
    <submittedName>
        <fullName evidence="7">Sugar-binding domain-containing protein</fullName>
    </submittedName>
</protein>
<dbReference type="EMBL" id="CP155447">
    <property type="protein sequence ID" value="XBH04594.1"/>
    <property type="molecule type" value="Genomic_DNA"/>
</dbReference>
<dbReference type="InterPro" id="IPR017853">
    <property type="entry name" value="GH"/>
</dbReference>
<dbReference type="InterPro" id="IPR006103">
    <property type="entry name" value="Glyco_hydro_2_cat"/>
</dbReference>
<dbReference type="Gene3D" id="2.60.120.260">
    <property type="entry name" value="Galactose-binding domain-like"/>
    <property type="match status" value="2"/>
</dbReference>
<feature type="domain" description="Glycoside hydrolase family 2 catalytic" evidence="5">
    <location>
        <begin position="355"/>
        <end position="470"/>
    </location>
</feature>
<feature type="domain" description="Glycosyl hydrolases family 2 sugar binding" evidence="6">
    <location>
        <begin position="92"/>
        <end position="182"/>
    </location>
</feature>
<comment type="similarity">
    <text evidence="1">Belongs to the glycosyl hydrolase 2 family.</text>
</comment>
<accession>A0AAU7CGV9</accession>
<dbReference type="InterPro" id="IPR006102">
    <property type="entry name" value="Ig-like_GH2"/>
</dbReference>
<feature type="domain" description="Glycoside hydrolase family 2 immunoglobulin-like beta-sandwich" evidence="4">
    <location>
        <begin position="219"/>
        <end position="312"/>
    </location>
</feature>
<evidence type="ECO:0000313" key="7">
    <source>
        <dbReference type="EMBL" id="XBH04594.1"/>
    </source>
</evidence>
<keyword evidence="3" id="KW-0326">Glycosidase</keyword>
<dbReference type="GO" id="GO:0004553">
    <property type="term" value="F:hydrolase activity, hydrolyzing O-glycosyl compounds"/>
    <property type="evidence" value="ECO:0007669"/>
    <property type="project" value="InterPro"/>
</dbReference>
<proteinExistence type="inferred from homology"/>
<dbReference type="PANTHER" id="PTHR42732">
    <property type="entry name" value="BETA-GALACTOSIDASE"/>
    <property type="match status" value="1"/>
</dbReference>
<evidence type="ECO:0000259" key="6">
    <source>
        <dbReference type="Pfam" id="PF02837"/>
    </source>
</evidence>
<name>A0AAU7CGV9_9BACT</name>
<dbReference type="Gene3D" id="2.60.40.10">
    <property type="entry name" value="Immunoglobulins"/>
    <property type="match status" value="1"/>
</dbReference>
<dbReference type="SUPFAM" id="SSF49785">
    <property type="entry name" value="Galactose-binding domain-like"/>
    <property type="match status" value="2"/>
</dbReference>
<evidence type="ECO:0000256" key="2">
    <source>
        <dbReference type="ARBA" id="ARBA00022801"/>
    </source>
</evidence>
<dbReference type="InterPro" id="IPR036156">
    <property type="entry name" value="Beta-gal/glucu_dom_sf"/>
</dbReference>
<dbReference type="AlphaFoldDB" id="A0AAU7CGV9"/>
<dbReference type="Pfam" id="PF00703">
    <property type="entry name" value="Glyco_hydro_2"/>
    <property type="match status" value="1"/>
</dbReference>
<dbReference type="InterPro" id="IPR006104">
    <property type="entry name" value="Glyco_hydro_2_N"/>
</dbReference>
<gene>
    <name evidence="7" type="ORF">V5E97_00870</name>
</gene>
<dbReference type="SUPFAM" id="SSF51445">
    <property type="entry name" value="(Trans)glycosidases"/>
    <property type="match status" value="1"/>
</dbReference>
<dbReference type="GO" id="GO:0005975">
    <property type="term" value="P:carbohydrate metabolic process"/>
    <property type="evidence" value="ECO:0007669"/>
    <property type="project" value="InterPro"/>
</dbReference>
<dbReference type="PANTHER" id="PTHR42732:SF2">
    <property type="entry name" value="BETA-MANNOSIDASE"/>
    <property type="match status" value="1"/>
</dbReference>
<dbReference type="SUPFAM" id="SSF49303">
    <property type="entry name" value="beta-Galactosidase/glucuronidase domain"/>
    <property type="match status" value="1"/>
</dbReference>
<evidence type="ECO:0000256" key="3">
    <source>
        <dbReference type="ARBA" id="ARBA00023295"/>
    </source>
</evidence>
<keyword evidence="2" id="KW-0378">Hydrolase</keyword>
<reference evidence="7" key="1">
    <citation type="submission" date="2024-05" db="EMBL/GenBank/DDBJ databases">
        <title>Planctomycetes of the genus Singulisphaera possess chitinolytic capabilities.</title>
        <authorList>
            <person name="Ivanova A."/>
        </authorList>
    </citation>
    <scope>NUCLEOTIDE SEQUENCE</scope>
    <source>
        <strain evidence="7">Ch08T</strain>
    </source>
</reference>
<evidence type="ECO:0000256" key="1">
    <source>
        <dbReference type="ARBA" id="ARBA00007401"/>
    </source>
</evidence>
<dbReference type="RefSeq" id="WP_406697386.1">
    <property type="nucleotide sequence ID" value="NZ_CP155447.1"/>
</dbReference>
<evidence type="ECO:0000259" key="5">
    <source>
        <dbReference type="Pfam" id="PF02836"/>
    </source>
</evidence>
<sequence length="758" mass="84341">MNAKRVAILWLSFAVGAGLNWGRAAEWKPKKGPLTTRWAKDVQPDRVHPEYPRPQLVRKDWLNLNGLWQLGFGKEGEAPPVGGKALNEQILVPFPVESALSGVMKHADRLWYRRNFEVPKAWNGRRVLLHFGAVDWEATVWVNGKELGTHRGGYDPFDFDVTDALKPDGDQELIVRVFDPTDQGTQPRGKQVLKPGGIYYTPISGIWQTVWLEPVSPSRIKALRIVPDVDGGKVRITVVGARDETGLTAEVVALDGEKSVSTARGSVGQAIELPIDQAKLWSPESPFLYDLRVELKREGQVIDSATSYFGMRKIALGPDEKGVTRLLVNGKFVFQVGPLDQGFWPDGLYTAPTDEALRYDIEITKKLGYNTTRKHVKVEPDRWYYWCDRLGLLVWQDMPSGDKSVAPGKPDLVRTPESAKQYEAELRAMIDGFSNHPSIIMWVVFNEGWGQFETARMTALTKSLDPSRLANGASGWNDHPGVGDVHDIHVYPGPAAPPVEPKRAAVLGEFGGLGLGVDGHTWAEKTWGYRGAASKDDLTRKYERLLQRSWNLKETSGLSAAIYTQITDVETEANGLLTYDREVIKVDVARAAAVNNGTFTTVLEEREVVPTSRETPQDWRYTFEAPAPEWFQPGFEASAWKQGPGGFGTKGTPRAVVRTNWTSPDVWIRREFELPETTDLASLVLVVHHDEDLEVYLNGVLATKATGYGTDYEEMPISEAARATLRPGKKNLIAVHCHQTGGGQYIDVGLGEFKSRPR</sequence>
<dbReference type="InterPro" id="IPR013783">
    <property type="entry name" value="Ig-like_fold"/>
</dbReference>
<dbReference type="InterPro" id="IPR051913">
    <property type="entry name" value="GH2_Domain-Containing"/>
</dbReference>
<organism evidence="7">
    <name type="scientific">Singulisphaera sp. Ch08</name>
    <dbReference type="NCBI Taxonomy" id="3120278"/>
    <lineage>
        <taxon>Bacteria</taxon>
        <taxon>Pseudomonadati</taxon>
        <taxon>Planctomycetota</taxon>
        <taxon>Planctomycetia</taxon>
        <taxon>Isosphaerales</taxon>
        <taxon>Isosphaeraceae</taxon>
        <taxon>Singulisphaera</taxon>
    </lineage>
</organism>
<evidence type="ECO:0000259" key="4">
    <source>
        <dbReference type="Pfam" id="PF00703"/>
    </source>
</evidence>